<dbReference type="EMBL" id="VULT01000009">
    <property type="protein sequence ID" value="MSS17455.1"/>
    <property type="molecule type" value="Genomic_DNA"/>
</dbReference>
<keyword evidence="2" id="KW-0732">Signal</keyword>
<evidence type="ECO:0000256" key="1">
    <source>
        <dbReference type="SAM" id="MobiDB-lite"/>
    </source>
</evidence>
<dbReference type="AlphaFoldDB" id="A0A6L5XD13"/>
<feature type="signal peptide" evidence="2">
    <location>
        <begin position="1"/>
        <end position="22"/>
    </location>
</feature>
<dbReference type="RefSeq" id="WP_154328702.1">
    <property type="nucleotide sequence ID" value="NZ_CP045696.1"/>
</dbReference>
<dbReference type="Proteomes" id="UP000483362">
    <property type="component" value="Unassembled WGS sequence"/>
</dbReference>
<proteinExistence type="predicted"/>
<reference evidence="3 4" key="1">
    <citation type="submission" date="2019-08" db="EMBL/GenBank/DDBJ databases">
        <title>In-depth cultivation of the pig gut microbiome towards novel bacterial diversity and tailored functional studies.</title>
        <authorList>
            <person name="Wylensek D."/>
            <person name="Hitch T.C.A."/>
            <person name="Clavel T."/>
        </authorList>
    </citation>
    <scope>NUCLEOTIDE SEQUENCE [LARGE SCALE GENOMIC DNA]</scope>
    <source>
        <strain evidence="3 4">Oil-RF-744-WCA-WT-10</strain>
    </source>
</reference>
<feature type="region of interest" description="Disordered" evidence="1">
    <location>
        <begin position="52"/>
        <end position="88"/>
    </location>
</feature>
<protein>
    <submittedName>
        <fullName evidence="3">Uncharacterized protein</fullName>
    </submittedName>
</protein>
<feature type="chain" id="PRO_5026826630" evidence="2">
    <location>
        <begin position="23"/>
        <end position="280"/>
    </location>
</feature>
<evidence type="ECO:0000313" key="3">
    <source>
        <dbReference type="EMBL" id="MSS17455.1"/>
    </source>
</evidence>
<accession>A0A6L5XD13</accession>
<name>A0A6L5XD13_9BACT</name>
<evidence type="ECO:0000313" key="4">
    <source>
        <dbReference type="Proteomes" id="UP000483362"/>
    </source>
</evidence>
<organism evidence="3 4">
    <name type="scientific">Sodaliphilus pleomorphus</name>
    <dbReference type="NCBI Taxonomy" id="2606626"/>
    <lineage>
        <taxon>Bacteria</taxon>
        <taxon>Pseudomonadati</taxon>
        <taxon>Bacteroidota</taxon>
        <taxon>Bacteroidia</taxon>
        <taxon>Bacteroidales</taxon>
        <taxon>Muribaculaceae</taxon>
        <taxon>Sodaliphilus</taxon>
    </lineage>
</organism>
<sequence>MRKLCILVSVMALMAAPCRVVGQARGVAAGADNVDDGMDEWLRMPVRRLHPERAATGERTKKNNSDKKQYKYNGHRYVPQKSAEQRAADAREKAHLDSLLAIDYTLPDYSSLFPTRLTWKDEPVKESREQLISSFNSTDLDGETRYVPKDVTLGNDTNALFFYFDVKNRRPQSLRLRAQYYADDPLGIEKLKFVIDGFDYYFTPSAVKKGSDAYNRYWENFDICLSSRDKDLVYALAHCSWARVTYIGDRGFNHVKILSKEQIKDFYNTLQLYRVMGGKL</sequence>
<gene>
    <name evidence="3" type="ORF">FYJ29_06760</name>
</gene>
<keyword evidence="4" id="KW-1185">Reference proteome</keyword>
<feature type="compositionally biased region" description="Basic and acidic residues" evidence="1">
    <location>
        <begin position="52"/>
        <end position="69"/>
    </location>
</feature>
<comment type="caution">
    <text evidence="3">The sequence shown here is derived from an EMBL/GenBank/DDBJ whole genome shotgun (WGS) entry which is preliminary data.</text>
</comment>
<evidence type="ECO:0000256" key="2">
    <source>
        <dbReference type="SAM" id="SignalP"/>
    </source>
</evidence>